<dbReference type="PANTHER" id="PTHR46211">
    <property type="entry name" value="GLYCEROPHOSPHORYL DIESTER PHOSPHODIESTERASE"/>
    <property type="match status" value="1"/>
</dbReference>
<sequence>MRRVVGVLVLDDPQHVGLRHGDLVERALAVHAPGDPFLGPAGGFLPHVVLTHVNHLAAVSDRSACPSTGRANPRTRVVPRAPREQFVQVTAREIRNSGLLKQVTIQSFDWGALIRMRQVEPRLPLVALTNYDFLQVGGPGASPWLGGLDIDDFGGDPIAAIRSFGASAFSPVHGFPQDGKVTDPGYRPYVTKEMVAHAHRNGIKVIPWTVDDVPTMAKLIDDGVDGLITDYPDRLRDLLAARGYRLPKAYASPFDIQAHRGGRSTRPENTLPAFANALENRAISTLELDTGVTADGHLVVLHDRTINDSHCVDTAPARAGDPKYPYVGKLVHELTLSQIKTIDCGSKTLAEFPTQVAVPGARIPTLDEVFALVRASGRDDVRMNIETKLSPLVADTEPYPSFTRKLVDAIEAAGFTRRATIQSFDWRTIRYAHRLNPRIDTVALVWQYGPAECAGLADECSLRAVYDDPSVRSPWTAGLDWWQHQDLGEVVRRSGATTVSANWQVHDPAQGTVPSADWYLRQNPAYFHGPDVRALQGRYGLTVVPYTVDDATVMQRVIDLGVDGIITDDPELLISVAIRNGLR</sequence>
<dbReference type="PANTHER" id="PTHR46211:SF14">
    <property type="entry name" value="GLYCEROPHOSPHODIESTER PHOSPHODIESTERASE"/>
    <property type="match status" value="1"/>
</dbReference>
<name>A0A317DKG2_9ACTN</name>
<reference evidence="2 3" key="1">
    <citation type="submission" date="2018-05" db="EMBL/GenBank/DDBJ databases">
        <title>Micromonosporas from Atacama Desert.</title>
        <authorList>
            <person name="Carro L."/>
            <person name="Golinska P."/>
            <person name="Klenk H.-P."/>
            <person name="Goodfellow M."/>
        </authorList>
    </citation>
    <scope>NUCLEOTIDE SEQUENCE [LARGE SCALE GENOMIC DNA]</scope>
    <source>
        <strain evidence="2 3">4G51</strain>
    </source>
</reference>
<dbReference type="OrthoDB" id="384721at2"/>
<dbReference type="SUPFAM" id="SSF51695">
    <property type="entry name" value="PLC-like phosphodiesterases"/>
    <property type="match status" value="2"/>
</dbReference>
<evidence type="ECO:0000313" key="3">
    <source>
        <dbReference type="Proteomes" id="UP000246050"/>
    </source>
</evidence>
<feature type="domain" description="GP-PDE" evidence="1">
    <location>
        <begin position="1"/>
        <end position="239"/>
    </location>
</feature>
<dbReference type="InterPro" id="IPR030395">
    <property type="entry name" value="GP_PDE_dom"/>
</dbReference>
<dbReference type="Proteomes" id="UP000246050">
    <property type="component" value="Unassembled WGS sequence"/>
</dbReference>
<accession>A0A317DKG2</accession>
<feature type="domain" description="GP-PDE" evidence="1">
    <location>
        <begin position="254"/>
        <end position="577"/>
    </location>
</feature>
<evidence type="ECO:0000313" key="2">
    <source>
        <dbReference type="EMBL" id="PWR15078.1"/>
    </source>
</evidence>
<gene>
    <name evidence="2" type="ORF">DKT69_12970</name>
</gene>
<dbReference type="EMBL" id="QGKS01000198">
    <property type="protein sequence ID" value="PWR15078.1"/>
    <property type="molecule type" value="Genomic_DNA"/>
</dbReference>
<dbReference type="PROSITE" id="PS51704">
    <property type="entry name" value="GP_PDE"/>
    <property type="match status" value="2"/>
</dbReference>
<dbReference type="GO" id="GO:0006629">
    <property type="term" value="P:lipid metabolic process"/>
    <property type="evidence" value="ECO:0007669"/>
    <property type="project" value="InterPro"/>
</dbReference>
<comment type="caution">
    <text evidence="2">The sequence shown here is derived from an EMBL/GenBank/DDBJ whole genome shotgun (WGS) entry which is preliminary data.</text>
</comment>
<dbReference type="AlphaFoldDB" id="A0A317DKG2"/>
<protein>
    <recommendedName>
        <fullName evidence="1">GP-PDE domain-containing protein</fullName>
    </recommendedName>
</protein>
<dbReference type="GO" id="GO:0008081">
    <property type="term" value="F:phosphoric diester hydrolase activity"/>
    <property type="evidence" value="ECO:0007669"/>
    <property type="project" value="InterPro"/>
</dbReference>
<evidence type="ECO:0000259" key="1">
    <source>
        <dbReference type="PROSITE" id="PS51704"/>
    </source>
</evidence>
<organism evidence="2 3">
    <name type="scientific">Micromonospora sicca</name>
    <dbReference type="NCBI Taxonomy" id="2202420"/>
    <lineage>
        <taxon>Bacteria</taxon>
        <taxon>Bacillati</taxon>
        <taxon>Actinomycetota</taxon>
        <taxon>Actinomycetes</taxon>
        <taxon>Micromonosporales</taxon>
        <taxon>Micromonosporaceae</taxon>
        <taxon>Micromonospora</taxon>
    </lineage>
</organism>
<dbReference type="Gene3D" id="3.20.20.190">
    <property type="entry name" value="Phosphatidylinositol (PI) phosphodiesterase"/>
    <property type="match status" value="2"/>
</dbReference>
<dbReference type="InterPro" id="IPR017946">
    <property type="entry name" value="PLC-like_Pdiesterase_TIM-brl"/>
</dbReference>
<proteinExistence type="predicted"/>
<dbReference type="Pfam" id="PF03009">
    <property type="entry name" value="GDPD"/>
    <property type="match status" value="3"/>
</dbReference>